<feature type="region of interest" description="Disordered" evidence="1">
    <location>
        <begin position="51"/>
        <end position="77"/>
    </location>
</feature>
<gene>
    <name evidence="2" type="ORF">NDU88_002780</name>
</gene>
<dbReference type="Proteomes" id="UP001066276">
    <property type="component" value="Chromosome 4_1"/>
</dbReference>
<accession>A0AAV7T3I1</accession>
<protein>
    <submittedName>
        <fullName evidence="2">Uncharacterized protein</fullName>
    </submittedName>
</protein>
<evidence type="ECO:0000256" key="1">
    <source>
        <dbReference type="SAM" id="MobiDB-lite"/>
    </source>
</evidence>
<name>A0AAV7T3I1_PLEWA</name>
<organism evidence="2 3">
    <name type="scientific">Pleurodeles waltl</name>
    <name type="common">Iberian ribbed newt</name>
    <dbReference type="NCBI Taxonomy" id="8319"/>
    <lineage>
        <taxon>Eukaryota</taxon>
        <taxon>Metazoa</taxon>
        <taxon>Chordata</taxon>
        <taxon>Craniata</taxon>
        <taxon>Vertebrata</taxon>
        <taxon>Euteleostomi</taxon>
        <taxon>Amphibia</taxon>
        <taxon>Batrachia</taxon>
        <taxon>Caudata</taxon>
        <taxon>Salamandroidea</taxon>
        <taxon>Salamandridae</taxon>
        <taxon>Pleurodelinae</taxon>
        <taxon>Pleurodeles</taxon>
    </lineage>
</organism>
<dbReference type="AlphaFoldDB" id="A0AAV7T3I1"/>
<evidence type="ECO:0000313" key="3">
    <source>
        <dbReference type="Proteomes" id="UP001066276"/>
    </source>
</evidence>
<reference evidence="2" key="1">
    <citation type="journal article" date="2022" name="bioRxiv">
        <title>Sequencing and chromosome-scale assembly of the giantPleurodeles waltlgenome.</title>
        <authorList>
            <person name="Brown T."/>
            <person name="Elewa A."/>
            <person name="Iarovenko S."/>
            <person name="Subramanian E."/>
            <person name="Araus A.J."/>
            <person name="Petzold A."/>
            <person name="Susuki M."/>
            <person name="Suzuki K.-i.T."/>
            <person name="Hayashi T."/>
            <person name="Toyoda A."/>
            <person name="Oliveira C."/>
            <person name="Osipova E."/>
            <person name="Leigh N.D."/>
            <person name="Simon A."/>
            <person name="Yun M.H."/>
        </authorList>
    </citation>
    <scope>NUCLEOTIDE SEQUENCE</scope>
    <source>
        <strain evidence="2">20211129_DDA</strain>
        <tissue evidence="2">Liver</tissue>
    </source>
</reference>
<keyword evidence="3" id="KW-1185">Reference proteome</keyword>
<comment type="caution">
    <text evidence="2">The sequence shown here is derived from an EMBL/GenBank/DDBJ whole genome shotgun (WGS) entry which is preliminary data.</text>
</comment>
<proteinExistence type="predicted"/>
<dbReference type="EMBL" id="JANPWB010000007">
    <property type="protein sequence ID" value="KAJ1170909.1"/>
    <property type="molecule type" value="Genomic_DNA"/>
</dbReference>
<sequence>MSRTSAACRLRPLRRPPLRSRVFWCASSAAVPTALPTAVLRNGVAKEQSPTESCRFLKQGPRPGLMSSPDCESTRGGSTLLQWDDRRVWEWRCKKRERPSGKAFKRY</sequence>
<evidence type="ECO:0000313" key="2">
    <source>
        <dbReference type="EMBL" id="KAJ1170909.1"/>
    </source>
</evidence>